<reference evidence="3 4" key="1">
    <citation type="submission" date="2019-03" db="EMBL/GenBank/DDBJ databases">
        <title>Genomic Encyclopedia of Type Strains, Phase IV (KMG-IV): sequencing the most valuable type-strain genomes for metagenomic binning, comparative biology and taxonomic classification.</title>
        <authorList>
            <person name="Goeker M."/>
        </authorList>
    </citation>
    <scope>NUCLEOTIDE SEQUENCE [LARGE SCALE GENOMIC DNA]</scope>
    <source>
        <strain evidence="3 4">DSM 45707</strain>
    </source>
</reference>
<dbReference type="SUPFAM" id="SSF46785">
    <property type="entry name" value="Winged helix' DNA-binding domain"/>
    <property type="match status" value="1"/>
</dbReference>
<dbReference type="OrthoDB" id="1493540at2"/>
<organism evidence="3 4">
    <name type="scientific">Hazenella coriacea</name>
    <dbReference type="NCBI Taxonomy" id="1179467"/>
    <lineage>
        <taxon>Bacteria</taxon>
        <taxon>Bacillati</taxon>
        <taxon>Bacillota</taxon>
        <taxon>Bacilli</taxon>
        <taxon>Bacillales</taxon>
        <taxon>Thermoactinomycetaceae</taxon>
        <taxon>Hazenella</taxon>
    </lineage>
</organism>
<dbReference type="CDD" id="cd09124">
    <property type="entry name" value="PLDc_like_TrmB_middle"/>
    <property type="match status" value="1"/>
</dbReference>
<comment type="caution">
    <text evidence="3">The sequence shown here is derived from an EMBL/GenBank/DDBJ whole genome shotgun (WGS) entry which is preliminary data.</text>
</comment>
<dbReference type="InterPro" id="IPR021586">
    <property type="entry name" value="Tscrpt_reg_TrmB_C"/>
</dbReference>
<dbReference type="InterPro" id="IPR051797">
    <property type="entry name" value="TrmB-like"/>
</dbReference>
<keyword evidence="4" id="KW-1185">Reference proteome</keyword>
<gene>
    <name evidence="3" type="ORF">EDD58_101229</name>
</gene>
<accession>A0A4R3L9U9</accession>
<feature type="domain" description="Transcription regulator TrmB N-terminal" evidence="1">
    <location>
        <begin position="8"/>
        <end position="74"/>
    </location>
</feature>
<name>A0A4R3L9U9_9BACL</name>
<dbReference type="InterPro" id="IPR036390">
    <property type="entry name" value="WH_DNA-bd_sf"/>
</dbReference>
<protein>
    <submittedName>
        <fullName evidence="3">Transcriptional regulator</fullName>
    </submittedName>
</protein>
<evidence type="ECO:0000313" key="3">
    <source>
        <dbReference type="EMBL" id="TCS96593.1"/>
    </source>
</evidence>
<dbReference type="InterPro" id="IPR002831">
    <property type="entry name" value="Tscrpt_reg_TrmB_N"/>
</dbReference>
<proteinExistence type="predicted"/>
<dbReference type="PANTHER" id="PTHR34293">
    <property type="entry name" value="HTH-TYPE TRANSCRIPTIONAL REGULATOR TRMBL2"/>
    <property type="match status" value="1"/>
</dbReference>
<feature type="domain" description="Transcription regulator TrmB C-terminal" evidence="2">
    <location>
        <begin position="108"/>
        <end position="227"/>
    </location>
</feature>
<dbReference type="EMBL" id="SMAG01000001">
    <property type="protein sequence ID" value="TCS96593.1"/>
    <property type="molecule type" value="Genomic_DNA"/>
</dbReference>
<dbReference type="InterPro" id="IPR036388">
    <property type="entry name" value="WH-like_DNA-bd_sf"/>
</dbReference>
<dbReference type="AlphaFoldDB" id="A0A4R3L9U9"/>
<dbReference type="PANTHER" id="PTHR34293:SF1">
    <property type="entry name" value="HTH-TYPE TRANSCRIPTIONAL REGULATOR TRMBL2"/>
    <property type="match status" value="1"/>
</dbReference>
<evidence type="ECO:0000313" key="4">
    <source>
        <dbReference type="Proteomes" id="UP000294937"/>
    </source>
</evidence>
<evidence type="ECO:0000259" key="2">
    <source>
        <dbReference type="Pfam" id="PF11495"/>
    </source>
</evidence>
<sequence>MDNIYKELQRLGFSQYECKAYVGLLKHSPVTGYEVSKRTGVPRSMIYEVLGKLLDKGAIYTVPSDPVKYLPVPAKDLIARLRQTFEDSFDFLEKELSMLGTEPEIDVIWRIHNEQLVINEMQNLIRKAKNELWLSIWERQAPLIREPVEQQVKNGKQVFTILFGAPDVQLGSTYHHNYMPPEVVEERMGGHLTVVSRDHEEVLIANFDNHHTTWAVKTKDPALVLVATEYIRHDIMIEEITKEFGSDKLDALWRNKQDLIQVVTGKRFMLK</sequence>
<dbReference type="Gene3D" id="1.10.10.10">
    <property type="entry name" value="Winged helix-like DNA-binding domain superfamily/Winged helix DNA-binding domain"/>
    <property type="match status" value="1"/>
</dbReference>
<dbReference type="RefSeq" id="WP_131922994.1">
    <property type="nucleotide sequence ID" value="NZ_SMAG01000001.1"/>
</dbReference>
<dbReference type="Proteomes" id="UP000294937">
    <property type="component" value="Unassembled WGS sequence"/>
</dbReference>
<dbReference type="Pfam" id="PF11495">
    <property type="entry name" value="Regulator_TrmB"/>
    <property type="match status" value="1"/>
</dbReference>
<evidence type="ECO:0000259" key="1">
    <source>
        <dbReference type="Pfam" id="PF01978"/>
    </source>
</evidence>
<dbReference type="Pfam" id="PF01978">
    <property type="entry name" value="TrmB"/>
    <property type="match status" value="1"/>
</dbReference>